<evidence type="ECO:0000313" key="2">
    <source>
        <dbReference type="Proteomes" id="UP000675881"/>
    </source>
</evidence>
<protein>
    <submittedName>
        <fullName evidence="1">(salmon louse) hypothetical protein</fullName>
    </submittedName>
</protein>
<dbReference type="EMBL" id="HG994592">
    <property type="protein sequence ID" value="CAF2834025.1"/>
    <property type="molecule type" value="Genomic_DNA"/>
</dbReference>
<dbReference type="Proteomes" id="UP000675881">
    <property type="component" value="Chromosome 13"/>
</dbReference>
<keyword evidence="2" id="KW-1185">Reference proteome</keyword>
<accession>A0A7R8CIN2</accession>
<proteinExistence type="predicted"/>
<reference evidence="1" key="1">
    <citation type="submission" date="2021-02" db="EMBL/GenBank/DDBJ databases">
        <authorList>
            <person name="Bekaert M."/>
        </authorList>
    </citation>
    <scope>NUCLEOTIDE SEQUENCE</scope>
    <source>
        <strain evidence="1">IoA-00</strain>
    </source>
</reference>
<feature type="non-terminal residue" evidence="1">
    <location>
        <position position="1"/>
    </location>
</feature>
<sequence>ITTNKVKRQRRKMLPLLIFASLLVMVNSEYECGDVFLDMYNNNTQALKRLPPCSVDEDCPKYHICIFSEFGKSECKIAGLTDFDCGVKGYDGNVFPNHTVCIEQDSKTNHLTHPDISVFHCVETGKGYRCANAFGNTCSDMYDAHGRILMRKTCPSNFRFKDGYENVCLPQYVEHDGNCNKDSDCAFSTLTFRWIECIDHQCSC</sequence>
<gene>
    <name evidence="1" type="ORF">LSAA_3818</name>
</gene>
<organism evidence="1 2">
    <name type="scientific">Lepeophtheirus salmonis</name>
    <name type="common">Salmon louse</name>
    <name type="synonym">Caligus salmonis</name>
    <dbReference type="NCBI Taxonomy" id="72036"/>
    <lineage>
        <taxon>Eukaryota</taxon>
        <taxon>Metazoa</taxon>
        <taxon>Ecdysozoa</taxon>
        <taxon>Arthropoda</taxon>
        <taxon>Crustacea</taxon>
        <taxon>Multicrustacea</taxon>
        <taxon>Hexanauplia</taxon>
        <taxon>Copepoda</taxon>
        <taxon>Siphonostomatoida</taxon>
        <taxon>Caligidae</taxon>
        <taxon>Lepeophtheirus</taxon>
    </lineage>
</organism>
<evidence type="ECO:0000313" key="1">
    <source>
        <dbReference type="EMBL" id="CAF2834025.1"/>
    </source>
</evidence>
<dbReference type="AlphaFoldDB" id="A0A7R8CIN2"/>
<name>A0A7R8CIN2_LEPSM</name>